<protein>
    <recommendedName>
        <fullName evidence="3">DUF4404 domain-containing protein</fullName>
    </recommendedName>
</protein>
<dbReference type="InterPro" id="IPR025516">
    <property type="entry name" value="DUF4404"/>
</dbReference>
<accession>A0A5C6CME5</accession>
<evidence type="ECO:0000313" key="2">
    <source>
        <dbReference type="Proteomes" id="UP000318437"/>
    </source>
</evidence>
<evidence type="ECO:0000313" key="1">
    <source>
        <dbReference type="EMBL" id="TWU24634.1"/>
    </source>
</evidence>
<sequence>MKKTILLEKLERLRADLAASPALDDSSHEQLQKLINEIERAVEEPPQEEEGLLSGEVHDLVLKIEADHPQITSALNQLASALANLGI</sequence>
<name>A0A5C6CME5_9BACT</name>
<organism evidence="1 2">
    <name type="scientific">Bythopirellula polymerisocia</name>
    <dbReference type="NCBI Taxonomy" id="2528003"/>
    <lineage>
        <taxon>Bacteria</taxon>
        <taxon>Pseudomonadati</taxon>
        <taxon>Planctomycetota</taxon>
        <taxon>Planctomycetia</taxon>
        <taxon>Pirellulales</taxon>
        <taxon>Lacipirellulaceae</taxon>
        <taxon>Bythopirellula</taxon>
    </lineage>
</organism>
<dbReference type="Proteomes" id="UP000318437">
    <property type="component" value="Unassembled WGS sequence"/>
</dbReference>
<reference evidence="1 2" key="1">
    <citation type="submission" date="2019-02" db="EMBL/GenBank/DDBJ databases">
        <title>Deep-cultivation of Planctomycetes and their phenomic and genomic characterization uncovers novel biology.</title>
        <authorList>
            <person name="Wiegand S."/>
            <person name="Jogler M."/>
            <person name="Boedeker C."/>
            <person name="Pinto D."/>
            <person name="Vollmers J."/>
            <person name="Rivas-Marin E."/>
            <person name="Kohn T."/>
            <person name="Peeters S.H."/>
            <person name="Heuer A."/>
            <person name="Rast P."/>
            <person name="Oberbeckmann S."/>
            <person name="Bunk B."/>
            <person name="Jeske O."/>
            <person name="Meyerdierks A."/>
            <person name="Storesund J.E."/>
            <person name="Kallscheuer N."/>
            <person name="Luecker S."/>
            <person name="Lage O.M."/>
            <person name="Pohl T."/>
            <person name="Merkel B.J."/>
            <person name="Hornburger P."/>
            <person name="Mueller R.-W."/>
            <person name="Bruemmer F."/>
            <person name="Labrenz M."/>
            <person name="Spormann A.M."/>
            <person name="Op Den Camp H."/>
            <person name="Overmann J."/>
            <person name="Amann R."/>
            <person name="Jetten M.S.M."/>
            <person name="Mascher T."/>
            <person name="Medema M.H."/>
            <person name="Devos D.P."/>
            <person name="Kaster A.-K."/>
            <person name="Ovreas L."/>
            <person name="Rohde M."/>
            <person name="Galperin M.Y."/>
            <person name="Jogler C."/>
        </authorList>
    </citation>
    <scope>NUCLEOTIDE SEQUENCE [LARGE SCALE GENOMIC DNA]</scope>
    <source>
        <strain evidence="1 2">Pla144</strain>
    </source>
</reference>
<proteinExistence type="predicted"/>
<dbReference type="EMBL" id="SJPS01000005">
    <property type="protein sequence ID" value="TWU24634.1"/>
    <property type="molecule type" value="Genomic_DNA"/>
</dbReference>
<evidence type="ECO:0008006" key="3">
    <source>
        <dbReference type="Google" id="ProtNLM"/>
    </source>
</evidence>
<keyword evidence="2" id="KW-1185">Reference proteome</keyword>
<comment type="caution">
    <text evidence="1">The sequence shown here is derived from an EMBL/GenBank/DDBJ whole genome shotgun (WGS) entry which is preliminary data.</text>
</comment>
<dbReference type="AlphaFoldDB" id="A0A5C6CME5"/>
<dbReference type="RefSeq" id="WP_146451864.1">
    <property type="nucleotide sequence ID" value="NZ_SJPS01000005.1"/>
</dbReference>
<gene>
    <name evidence="1" type="ORF">Pla144_35190</name>
</gene>
<dbReference type="Pfam" id="PF14357">
    <property type="entry name" value="DUF4404"/>
    <property type="match status" value="1"/>
</dbReference>